<proteinExistence type="predicted"/>
<feature type="transmembrane region" description="Helical" evidence="1">
    <location>
        <begin position="62"/>
        <end position="83"/>
    </location>
</feature>
<keyword evidence="1" id="KW-1133">Transmembrane helix</keyword>
<evidence type="ECO:0000256" key="1">
    <source>
        <dbReference type="SAM" id="Phobius"/>
    </source>
</evidence>
<accession>A0A173MGZ4</accession>
<keyword evidence="3" id="KW-1185">Reference proteome</keyword>
<gene>
    <name evidence="2" type="ORF">SAMN05421788_102473</name>
</gene>
<dbReference type="KEGG" id="fln:FLA_2914"/>
<keyword evidence="1" id="KW-0812">Transmembrane</keyword>
<keyword evidence="1" id="KW-0472">Membrane</keyword>
<dbReference type="Proteomes" id="UP000186917">
    <property type="component" value="Unassembled WGS sequence"/>
</dbReference>
<reference evidence="3" key="1">
    <citation type="submission" date="2017-01" db="EMBL/GenBank/DDBJ databases">
        <authorList>
            <person name="Varghese N."/>
            <person name="Submissions S."/>
        </authorList>
    </citation>
    <scope>NUCLEOTIDE SEQUENCE [LARGE SCALE GENOMIC DNA]</scope>
    <source>
        <strain evidence="3">DSM 21054</strain>
    </source>
</reference>
<dbReference type="EMBL" id="FTOR01000002">
    <property type="protein sequence ID" value="SIS98225.1"/>
    <property type="molecule type" value="Genomic_DNA"/>
</dbReference>
<evidence type="ECO:0000313" key="3">
    <source>
        <dbReference type="Proteomes" id="UP000186917"/>
    </source>
</evidence>
<evidence type="ECO:0008006" key="4">
    <source>
        <dbReference type="Google" id="ProtNLM"/>
    </source>
</evidence>
<protein>
    <recommendedName>
        <fullName evidence="4">CAAX protease self-immunity</fullName>
    </recommendedName>
</protein>
<dbReference type="AlphaFoldDB" id="A0A173MGZ4"/>
<name>A0A173MGZ4_9BACT</name>
<feature type="transmembrane region" description="Helical" evidence="1">
    <location>
        <begin position="12"/>
        <end position="38"/>
    </location>
</feature>
<sequence>MVCYWFSLHASFTSMGWGIIGWGISLTYGSVLLSWLYIKSNYSIIPVVIWHGGFDLLTAGDYVAAAVPATCSMLVIIQGIFLFRRIPQLY</sequence>
<dbReference type="RefSeq" id="WP_197705897.1">
    <property type="nucleotide sequence ID" value="NZ_AP017422.1"/>
</dbReference>
<evidence type="ECO:0000313" key="2">
    <source>
        <dbReference type="EMBL" id="SIS98225.1"/>
    </source>
</evidence>
<organism evidence="2 3">
    <name type="scientific">Filimonas lacunae</name>
    <dbReference type="NCBI Taxonomy" id="477680"/>
    <lineage>
        <taxon>Bacteria</taxon>
        <taxon>Pseudomonadati</taxon>
        <taxon>Bacteroidota</taxon>
        <taxon>Chitinophagia</taxon>
        <taxon>Chitinophagales</taxon>
        <taxon>Chitinophagaceae</taxon>
        <taxon>Filimonas</taxon>
    </lineage>
</organism>